<evidence type="ECO:0000259" key="5">
    <source>
        <dbReference type="Pfam" id="PF13976"/>
    </source>
</evidence>
<keyword evidence="2" id="KW-0812">Transmembrane</keyword>
<dbReference type="InterPro" id="IPR036397">
    <property type="entry name" value="RNaseH_sf"/>
</dbReference>
<feature type="compositionally biased region" description="Basic and acidic residues" evidence="1">
    <location>
        <begin position="277"/>
        <end position="297"/>
    </location>
</feature>
<keyword evidence="3" id="KW-0732">Signal</keyword>
<feature type="compositionally biased region" description="Acidic residues" evidence="1">
    <location>
        <begin position="1360"/>
        <end position="1385"/>
    </location>
</feature>
<feature type="transmembrane region" description="Helical" evidence="2">
    <location>
        <begin position="443"/>
        <end position="460"/>
    </location>
</feature>
<keyword evidence="2" id="KW-0472">Membrane</keyword>
<feature type="region of interest" description="Disordered" evidence="1">
    <location>
        <begin position="1623"/>
        <end position="1705"/>
    </location>
</feature>
<evidence type="ECO:0000313" key="6">
    <source>
        <dbReference type="EMBL" id="GEU93516.1"/>
    </source>
</evidence>
<feature type="compositionally biased region" description="Polar residues" evidence="1">
    <location>
        <begin position="464"/>
        <end position="489"/>
    </location>
</feature>
<keyword evidence="2" id="KW-1133">Transmembrane helix</keyword>
<feature type="region of interest" description="Disordered" evidence="1">
    <location>
        <begin position="1517"/>
        <end position="1562"/>
    </location>
</feature>
<evidence type="ECO:0000256" key="1">
    <source>
        <dbReference type="SAM" id="MobiDB-lite"/>
    </source>
</evidence>
<name>A0A6L2P599_TANCI</name>
<feature type="compositionally biased region" description="Basic and acidic residues" evidence="1">
    <location>
        <begin position="1386"/>
        <end position="1397"/>
    </location>
</feature>
<feature type="chain" id="PRO_5026812199" description="Integrase catalytic domain-containing protein" evidence="3">
    <location>
        <begin position="17"/>
        <end position="1705"/>
    </location>
</feature>
<dbReference type="EMBL" id="BKCJ010010871">
    <property type="protein sequence ID" value="GEU93516.1"/>
    <property type="molecule type" value="Genomic_DNA"/>
</dbReference>
<feature type="signal peptide" evidence="3">
    <location>
        <begin position="1"/>
        <end position="16"/>
    </location>
</feature>
<reference evidence="6" key="1">
    <citation type="journal article" date="2019" name="Sci. Rep.">
        <title>Draft genome of Tanacetum cinerariifolium, the natural source of mosquito coil.</title>
        <authorList>
            <person name="Yamashiro T."/>
            <person name="Shiraishi A."/>
            <person name="Satake H."/>
            <person name="Nakayama K."/>
        </authorList>
    </citation>
    <scope>NUCLEOTIDE SEQUENCE</scope>
</reference>
<evidence type="ECO:0000256" key="2">
    <source>
        <dbReference type="SAM" id="Phobius"/>
    </source>
</evidence>
<feature type="domain" description="GAG-pre-integrase" evidence="5">
    <location>
        <begin position="538"/>
        <end position="590"/>
    </location>
</feature>
<feature type="region of interest" description="Disordered" evidence="1">
    <location>
        <begin position="701"/>
        <end position="726"/>
    </location>
</feature>
<feature type="compositionally biased region" description="Basic and acidic residues" evidence="1">
    <location>
        <begin position="904"/>
        <end position="919"/>
    </location>
</feature>
<dbReference type="PANTHER" id="PTHR11439:SF509">
    <property type="entry name" value="RNA-DIRECTED DNA POLYMERASE"/>
    <property type="match status" value="1"/>
</dbReference>
<dbReference type="InterPro" id="IPR025724">
    <property type="entry name" value="GAG-pre-integrase_dom"/>
</dbReference>
<dbReference type="Pfam" id="PF07727">
    <property type="entry name" value="RVT_2"/>
    <property type="match status" value="1"/>
</dbReference>
<dbReference type="GO" id="GO:0003676">
    <property type="term" value="F:nucleic acid binding"/>
    <property type="evidence" value="ECO:0007669"/>
    <property type="project" value="InterPro"/>
</dbReference>
<feature type="region of interest" description="Disordered" evidence="1">
    <location>
        <begin position="275"/>
        <end position="328"/>
    </location>
</feature>
<organism evidence="6">
    <name type="scientific">Tanacetum cinerariifolium</name>
    <name type="common">Dalmatian daisy</name>
    <name type="synonym">Chrysanthemum cinerariifolium</name>
    <dbReference type="NCBI Taxonomy" id="118510"/>
    <lineage>
        <taxon>Eukaryota</taxon>
        <taxon>Viridiplantae</taxon>
        <taxon>Streptophyta</taxon>
        <taxon>Embryophyta</taxon>
        <taxon>Tracheophyta</taxon>
        <taxon>Spermatophyta</taxon>
        <taxon>Magnoliopsida</taxon>
        <taxon>eudicotyledons</taxon>
        <taxon>Gunneridae</taxon>
        <taxon>Pentapetalae</taxon>
        <taxon>asterids</taxon>
        <taxon>campanulids</taxon>
        <taxon>Asterales</taxon>
        <taxon>Asteraceae</taxon>
        <taxon>Asteroideae</taxon>
        <taxon>Anthemideae</taxon>
        <taxon>Anthemidinae</taxon>
        <taxon>Tanacetum</taxon>
    </lineage>
</organism>
<feature type="compositionally biased region" description="Basic and acidic residues" evidence="1">
    <location>
        <begin position="1648"/>
        <end position="1663"/>
    </location>
</feature>
<dbReference type="SUPFAM" id="SSF53098">
    <property type="entry name" value="Ribonuclease H-like"/>
    <property type="match status" value="1"/>
</dbReference>
<dbReference type="InterPro" id="IPR012337">
    <property type="entry name" value="RNaseH-like_sf"/>
</dbReference>
<dbReference type="PANTHER" id="PTHR11439">
    <property type="entry name" value="GAG-POL-RELATED RETROTRANSPOSON"/>
    <property type="match status" value="1"/>
</dbReference>
<dbReference type="InterPro" id="IPR013103">
    <property type="entry name" value="RVT_2"/>
</dbReference>
<evidence type="ECO:0000256" key="3">
    <source>
        <dbReference type="SAM" id="SignalP"/>
    </source>
</evidence>
<protein>
    <recommendedName>
        <fullName evidence="7">Integrase catalytic domain-containing protein</fullName>
    </recommendedName>
</protein>
<feature type="region of interest" description="Disordered" evidence="1">
    <location>
        <begin position="900"/>
        <end position="919"/>
    </location>
</feature>
<feature type="compositionally biased region" description="Basic and acidic residues" evidence="1">
    <location>
        <begin position="1680"/>
        <end position="1705"/>
    </location>
</feature>
<sequence length="1705" mass="192860">MLILQRYLIFLMLTLSDETVHEEKGDRVERAATTAFSLETKQDSGIINRTQSTAIPNEPIPQGTGSGGILRHQDTILGDKPAQTRFERLSKQSHKPPLLRVNTLGSREDNMQLMELMDLCTKLSNMVVDLENIKDALALKIQKLKKRVKSAPVTTACVSVSTVEPSTHLPTTTLIEEEDLIIAQTLIKMRSVKLKEKSKEKGVSSTRLTRGVIMKEASKTASRPIVPPHQQLDPKGKGKEIMDKRKKHFEKLRAEEIRRKPPTKAQKRNQMYLEILEGSRKKTESSGKEAISKKRTEEEFDQESYKRQKTSKSSELAKEPRDKEADELSQEELQQMMIIVPMQGMNVEALQTKVHHVSTVKGIDIYMLVEKEYPLSRGTLTLMLVVKLLVDQDNEMYRELVRKIFMGGLLGLKGFLALLKLLLLIWNLLLVSKDTTASVKVKAVRILLLLVIVSTARARVKLSTSASGSQPSGNTKKDSIQQPPSSTQKNKVEAYPWTVKSNLKNKNFAVESKGHAIHTCFIHNLKGVDLLTRSQGKNLYTLSLRDMMLSSPICLVSKASKTKSWLWHRRLSHLNFSAINHLARHGLVRGWHLYETSVARSPWKNGVVERCNRMLIEAAHTMLIYANAPLFLWAEAVATICYTQNRSIIRLRHGKTPYDLLHDKLSDLSFFHVFGALCYPTNDSENLGKLQPKADIVAPELAASTGSPSSTTVDQDAPSASNSQTLPEIKSPIISNDVEEENYDLDVARMNNDPFFGIPIPKNNSKASSSSDVIPTIVHTATPNSEHVTKGTKDHPLNNIIAIQEELDEFECLEVWELVPRPYKVMVITLKWIYKVKLGELGEILKNKARLVARGYRQEKGIDFEEYFAPVARLDAIQIFLSKYALESLKKYGMKSSDPVDTPMVEKSKMDEDPQRKAVDPTHYRGMVGTLMYLTASRPDLTFVDSSNALTAYADVDYAGCQDTKRSTSESMQLLGDRLVSWSSKRQKSAAISSTKAEYIAMSGCCAQVLWMRSQLIDYGLGFNKILIIKDTTKAQQIALDDALVTLANHLNIRKCNHRLSSILKSSEPTVQVIFPKFPGQKFEDPSFEEEILSFIRDLGHTREIKVLTDVNVNYMHQPWRSFATVINRCLSVKTTSLDSLHLSRAQIIWGMYDKKIVTYVYLLWEDLVYQVENNNSKKNNDMCYPRFTKVIIDYFMSKDQSISRRNKMFWHTARDDPMFNTIRVISRHQDTQIYYNNPLFQVAYGFDKAVYLLDLYNQSFTYDSKAYKEYYVVASGAEPPKAKTKYKKKADEPVTPFKSKSAPAAKGTRLKTPAKVTQSGDGVDIQSKVPDEQQQKVTGINKGAGVRPEVPNVPKYNSESEEESWTFSQNDEDDEESDMNDDSEETKSDNDGDDLTHPNLSTYKENDEEEEKEKADDDEVSSYQRVYSPPDHELTEEEKENKEGDDEDLEGEQEQDEDDDLYRDVNINLERSDAKMANAQPNQDTEETHVTLTTVPPVVQQQSSYVSSDLMSKFINPSSDTDERSSVCGCSSTNKQAQRRSSSLESRISQSGRPNHDNNNQGAVVASHLEFKLKKILINKMEENQSINISDIQKNLYSILVESYNFDKDIFSSYGDVVTLKRGRDDQDKDEDPSARSNQGSKRRRSGKEAESSKEPTHKESKSTSSSKDASRSQQKSLGKSDHAEEHGQKVDDLEDQSHQEFNT</sequence>
<feature type="region of interest" description="Disordered" evidence="1">
    <location>
        <begin position="251"/>
        <end position="270"/>
    </location>
</feature>
<dbReference type="Gene3D" id="3.30.420.10">
    <property type="entry name" value="Ribonuclease H-like superfamily/Ribonuclease H"/>
    <property type="match status" value="1"/>
</dbReference>
<feature type="compositionally biased region" description="Low complexity" evidence="1">
    <location>
        <begin position="1664"/>
        <end position="1678"/>
    </location>
</feature>
<gene>
    <name evidence="6" type="ORF">Tci_065494</name>
</gene>
<feature type="compositionally biased region" description="Acidic residues" evidence="1">
    <location>
        <begin position="1435"/>
        <end position="1462"/>
    </location>
</feature>
<dbReference type="Pfam" id="PF13976">
    <property type="entry name" value="gag_pre-integrs"/>
    <property type="match status" value="1"/>
</dbReference>
<feature type="compositionally biased region" description="Acidic residues" evidence="1">
    <location>
        <begin position="1407"/>
        <end position="1421"/>
    </location>
</feature>
<dbReference type="CDD" id="cd09272">
    <property type="entry name" value="RNase_HI_RT_Ty1"/>
    <property type="match status" value="1"/>
</dbReference>
<feature type="domain" description="Reverse transcriptase Ty1/copia-type" evidence="4">
    <location>
        <begin position="814"/>
        <end position="882"/>
    </location>
</feature>
<comment type="caution">
    <text evidence="6">The sequence shown here is derived from an EMBL/GenBank/DDBJ whole genome shotgun (WGS) entry which is preliminary data.</text>
</comment>
<evidence type="ECO:0000259" key="4">
    <source>
        <dbReference type="Pfam" id="PF07727"/>
    </source>
</evidence>
<proteinExistence type="predicted"/>
<feature type="compositionally biased region" description="Basic and acidic residues" evidence="1">
    <location>
        <begin position="315"/>
        <end position="326"/>
    </location>
</feature>
<accession>A0A6L2P599</accession>
<feature type="region of interest" description="Disordered" evidence="1">
    <location>
        <begin position="219"/>
        <end position="239"/>
    </location>
</feature>
<evidence type="ECO:0008006" key="7">
    <source>
        <dbReference type="Google" id="ProtNLM"/>
    </source>
</evidence>
<feature type="region of interest" description="Disordered" evidence="1">
    <location>
        <begin position="464"/>
        <end position="491"/>
    </location>
</feature>
<feature type="transmembrane region" description="Helical" evidence="2">
    <location>
        <begin position="404"/>
        <end position="431"/>
    </location>
</feature>
<feature type="compositionally biased region" description="Polar residues" evidence="1">
    <location>
        <begin position="704"/>
        <end position="726"/>
    </location>
</feature>
<feature type="region of interest" description="Disordered" evidence="1">
    <location>
        <begin position="1283"/>
        <end position="1463"/>
    </location>
</feature>
<feature type="compositionally biased region" description="Low complexity" evidence="1">
    <location>
        <begin position="1540"/>
        <end position="1554"/>
    </location>
</feature>